<keyword evidence="2" id="KW-1185">Reference proteome</keyword>
<proteinExistence type="predicted"/>
<gene>
    <name evidence="1" type="ORF">ACFFJC_20145</name>
</gene>
<protein>
    <submittedName>
        <fullName evidence="1">Uncharacterized protein</fullName>
    </submittedName>
</protein>
<organism evidence="1 2">
    <name type="scientific">Novosphingobium soli</name>
    <dbReference type="NCBI Taxonomy" id="574956"/>
    <lineage>
        <taxon>Bacteria</taxon>
        <taxon>Pseudomonadati</taxon>
        <taxon>Pseudomonadota</taxon>
        <taxon>Alphaproteobacteria</taxon>
        <taxon>Sphingomonadales</taxon>
        <taxon>Sphingomonadaceae</taxon>
        <taxon>Novosphingobium</taxon>
    </lineage>
</organism>
<evidence type="ECO:0000313" key="1">
    <source>
        <dbReference type="EMBL" id="MFC0206576.1"/>
    </source>
</evidence>
<comment type="caution">
    <text evidence="1">The sequence shown here is derived from an EMBL/GenBank/DDBJ whole genome shotgun (WGS) entry which is preliminary data.</text>
</comment>
<dbReference type="RefSeq" id="WP_169576793.1">
    <property type="nucleotide sequence ID" value="NZ_JBHLWK010000035.1"/>
</dbReference>
<name>A0ABV6D1Q7_9SPHN</name>
<dbReference type="EMBL" id="JBHLWK010000035">
    <property type="protein sequence ID" value="MFC0206576.1"/>
    <property type="molecule type" value="Genomic_DNA"/>
</dbReference>
<accession>A0ABV6D1Q7</accession>
<sequence length="85" mass="9343">MPAGPCIDLSLDYSALDGGKQRLAVFQEETDVLGALGRLIEHGDFLGRHHGAVIGGDLEQDADTHENLRCWKQRASFPQGPEWKT</sequence>
<dbReference type="Proteomes" id="UP001589798">
    <property type="component" value="Unassembled WGS sequence"/>
</dbReference>
<evidence type="ECO:0000313" key="2">
    <source>
        <dbReference type="Proteomes" id="UP001589798"/>
    </source>
</evidence>
<reference evidence="1 2" key="1">
    <citation type="submission" date="2024-09" db="EMBL/GenBank/DDBJ databases">
        <authorList>
            <person name="Sun Q."/>
            <person name="Mori K."/>
        </authorList>
    </citation>
    <scope>NUCLEOTIDE SEQUENCE [LARGE SCALE GENOMIC DNA]</scope>
    <source>
        <strain evidence="1 2">CCM 7706</strain>
    </source>
</reference>